<feature type="compositionally biased region" description="Pro residues" evidence="2">
    <location>
        <begin position="658"/>
        <end position="672"/>
    </location>
</feature>
<feature type="compositionally biased region" description="Low complexity" evidence="2">
    <location>
        <begin position="349"/>
        <end position="358"/>
    </location>
</feature>
<feature type="domain" description="RRM" evidence="3">
    <location>
        <begin position="393"/>
        <end position="472"/>
    </location>
</feature>
<dbReference type="InterPro" id="IPR012337">
    <property type="entry name" value="RNaseH-like_sf"/>
</dbReference>
<comment type="caution">
    <text evidence="4">The sequence shown here is derived from an EMBL/GenBank/DDBJ whole genome shotgun (WGS) entry which is preliminary data.</text>
</comment>
<dbReference type="InterPro" id="IPR000504">
    <property type="entry name" value="RRM_dom"/>
</dbReference>
<evidence type="ECO:0000313" key="4">
    <source>
        <dbReference type="EMBL" id="CAE7772819.1"/>
    </source>
</evidence>
<reference evidence="4" key="1">
    <citation type="submission" date="2021-02" db="EMBL/GenBank/DDBJ databases">
        <authorList>
            <person name="Dougan E. K."/>
            <person name="Rhodes N."/>
            <person name="Thang M."/>
            <person name="Chan C."/>
        </authorList>
    </citation>
    <scope>NUCLEOTIDE SEQUENCE</scope>
</reference>
<dbReference type="SMART" id="SM00360">
    <property type="entry name" value="RRM"/>
    <property type="match status" value="2"/>
</dbReference>
<dbReference type="PANTHER" id="PTHR48035">
    <property type="entry name" value="HETEROGENEOUS NUCLEAR RIBONUCLEOPROTEIN 1"/>
    <property type="match status" value="1"/>
</dbReference>
<dbReference type="SUPFAM" id="SSF53098">
    <property type="entry name" value="Ribonuclease H-like"/>
    <property type="match status" value="1"/>
</dbReference>
<feature type="domain" description="RRM" evidence="3">
    <location>
        <begin position="494"/>
        <end position="564"/>
    </location>
</feature>
<evidence type="ECO:0000256" key="2">
    <source>
        <dbReference type="SAM" id="MobiDB-lite"/>
    </source>
</evidence>
<dbReference type="InterPro" id="IPR053260">
    <property type="entry name" value="hnRNP"/>
</dbReference>
<feature type="compositionally biased region" description="Pro residues" evidence="2">
    <location>
        <begin position="337"/>
        <end position="348"/>
    </location>
</feature>
<dbReference type="InterPro" id="IPR035979">
    <property type="entry name" value="RBD_domain_sf"/>
</dbReference>
<proteinExistence type="predicted"/>
<dbReference type="EMBL" id="CAJNJA010041197">
    <property type="protein sequence ID" value="CAE7772819.1"/>
    <property type="molecule type" value="Genomic_DNA"/>
</dbReference>
<organism evidence="4 5">
    <name type="scientific">Symbiodinium necroappetens</name>
    <dbReference type="NCBI Taxonomy" id="1628268"/>
    <lineage>
        <taxon>Eukaryota</taxon>
        <taxon>Sar</taxon>
        <taxon>Alveolata</taxon>
        <taxon>Dinophyceae</taxon>
        <taxon>Suessiales</taxon>
        <taxon>Symbiodiniaceae</taxon>
        <taxon>Symbiodinium</taxon>
    </lineage>
</organism>
<feature type="compositionally biased region" description="Pro residues" evidence="2">
    <location>
        <begin position="729"/>
        <end position="742"/>
    </location>
</feature>
<feature type="region of interest" description="Disordered" evidence="2">
    <location>
        <begin position="639"/>
        <end position="745"/>
    </location>
</feature>
<dbReference type="InterPro" id="IPR012677">
    <property type="entry name" value="Nucleotide-bd_a/b_plait_sf"/>
</dbReference>
<name>A0A812Y9V0_9DINO</name>
<feature type="compositionally biased region" description="Basic and acidic residues" evidence="2">
    <location>
        <begin position="691"/>
        <end position="721"/>
    </location>
</feature>
<dbReference type="Gene3D" id="3.30.70.330">
    <property type="match status" value="2"/>
</dbReference>
<dbReference type="Gene3D" id="3.30.420.10">
    <property type="entry name" value="Ribonuclease H-like superfamily/Ribonuclease H"/>
    <property type="match status" value="1"/>
</dbReference>
<dbReference type="AlphaFoldDB" id="A0A812Y9V0"/>
<dbReference type="GO" id="GO:0003723">
    <property type="term" value="F:RNA binding"/>
    <property type="evidence" value="ECO:0007669"/>
    <property type="project" value="UniProtKB-UniRule"/>
</dbReference>
<gene>
    <name evidence="4" type="primary">PAB1</name>
    <name evidence="4" type="ORF">SNEC2469_LOCUS22588</name>
</gene>
<dbReference type="SUPFAM" id="SSF54928">
    <property type="entry name" value="RNA-binding domain, RBD"/>
    <property type="match status" value="2"/>
</dbReference>
<evidence type="ECO:0000313" key="5">
    <source>
        <dbReference type="Proteomes" id="UP000601435"/>
    </source>
</evidence>
<feature type="compositionally biased region" description="Basic and acidic residues" evidence="2">
    <location>
        <begin position="310"/>
        <end position="323"/>
    </location>
</feature>
<dbReference type="Proteomes" id="UP000601435">
    <property type="component" value="Unassembled WGS sequence"/>
</dbReference>
<keyword evidence="1" id="KW-0694">RNA-binding</keyword>
<evidence type="ECO:0000259" key="3">
    <source>
        <dbReference type="PROSITE" id="PS50102"/>
    </source>
</evidence>
<dbReference type="CDD" id="cd00590">
    <property type="entry name" value="RRM_SF"/>
    <property type="match status" value="1"/>
</dbReference>
<dbReference type="PANTHER" id="PTHR48035:SF2">
    <property type="entry name" value="RNA-BINDING REGION RNP-1 DOMAIN-CONTAINING PROTEIN"/>
    <property type="match status" value="1"/>
</dbReference>
<dbReference type="OrthoDB" id="1099063at2759"/>
<evidence type="ECO:0000256" key="1">
    <source>
        <dbReference type="PROSITE-ProRule" id="PRU00176"/>
    </source>
</evidence>
<accession>A0A812Y9V0</accession>
<dbReference type="InterPro" id="IPR036397">
    <property type="entry name" value="RNaseH_sf"/>
</dbReference>
<keyword evidence="5" id="KW-1185">Reference proteome</keyword>
<feature type="region of interest" description="Disordered" evidence="2">
    <location>
        <begin position="309"/>
        <end position="358"/>
    </location>
</feature>
<sequence length="761" mass="84259">MLSCRKKSYRSKCTCAISRVQLPRHEVANACDRASTLSFGLFSSRRNRLGIDLLVVATLDVSVKRLSVWFVYVKSRPLLLTVSCGGAAPPPLAGSAPGPRPATGGGIGCFEEELIELCIVAVDWEKAEEVSRFHRFIRPGEWDEKDAEMRQAFPPSCFAPTKALAFSDVLADLMDWLPNLLGVTLDEVMPEDFLWVSPRDWEIQNLLPRRCTYAGVDCGLQDFFLRRWCCLKDVFRQHFALPNEAAPNGLSAMARYLGQAPSDKAKRTFCMDENAIVVRVTLELARKGWKPTATAWRASVMAPTTFLLPRRGDVPAPEAERSGKRNFSQMEADPFSAGPPPSRPPQGPPGSSTGVIGATAKAAAKAKVVTWHGGDGVSWCKHREDELAVRKHLKVFVGGLPDKADEREVEQHFTKYGHVVHCNVCPPKDGEKNKAPYAFVTFRFAADADCAVVDRQDFPGVQRQLAMGFATPRKKDTDEEKQKQDSMLSEADPCKVFVGGIGDRDSEEEVGDFFSQWGLVTLVYRDRASWGFVHFATKEAALRILEESNVVFHRRKLDIKKASESKKTMSDDERYDLVKRAIARHFHKKSVQHAPPPGYPPPGGYYPPPPGYYGAPPPGYPGYPPPNYPPPGYPPSSAYPPVYGSQPPPGGHYAALPPSSPPPPREALPAPSPASDDPYRQPAGDPYAAYGRDRDPYSGYDRDREHDRYRRPEDAPSRDPYAHLSGYYGPPPGQPEGAPPPAGVYASYAVDPRYEPRYQPY</sequence>
<dbReference type="PROSITE" id="PS50102">
    <property type="entry name" value="RRM"/>
    <property type="match status" value="2"/>
</dbReference>
<dbReference type="Pfam" id="PF00076">
    <property type="entry name" value="RRM_1"/>
    <property type="match status" value="1"/>
</dbReference>
<protein>
    <submittedName>
        <fullName evidence="4">PAB1 protein</fullName>
    </submittedName>
</protein>